<dbReference type="PROSITE" id="PS00330">
    <property type="entry name" value="HEMOLYSIN_CALCIUM"/>
    <property type="match status" value="4"/>
</dbReference>
<dbReference type="InterPro" id="IPR001343">
    <property type="entry name" value="Hemolysn_Ca-bd"/>
</dbReference>
<dbReference type="InterPro" id="IPR011049">
    <property type="entry name" value="Serralysin-like_metalloprot_C"/>
</dbReference>
<dbReference type="CDD" id="cd14745">
    <property type="entry name" value="GH66"/>
    <property type="match status" value="1"/>
</dbReference>
<reference evidence="5 6" key="1">
    <citation type="submission" date="2010-01" db="EMBL/GenBank/DDBJ databases">
        <authorList>
            <person name="Weinstock G."/>
            <person name="Sodergren E."/>
            <person name="Clifton S."/>
            <person name="Fulton L."/>
            <person name="Fulton B."/>
            <person name="Courtney L."/>
            <person name="Fronick C."/>
            <person name="Harrison M."/>
            <person name="Strong C."/>
            <person name="Farmer C."/>
            <person name="Delahaunty K."/>
            <person name="Markovic C."/>
            <person name="Hall O."/>
            <person name="Minx P."/>
            <person name="Tomlinson C."/>
            <person name="Mitreva M."/>
            <person name="Nelson J."/>
            <person name="Hou S."/>
            <person name="Wollam A."/>
            <person name="Pepin K.H."/>
            <person name="Johnson M."/>
            <person name="Bhonagiri V."/>
            <person name="Nash W.E."/>
            <person name="Warren W."/>
            <person name="Chinwalla A."/>
            <person name="Mardis E.R."/>
            <person name="Wilson R.K."/>
        </authorList>
    </citation>
    <scope>NUCLEOTIDE SEQUENCE [LARGE SCALE GENOMIC DNA]</scope>
    <source>
        <strain evidence="5 6">NJ9703</strain>
    </source>
</reference>
<comment type="caution">
    <text evidence="5">The sequence shown here is derived from an EMBL/GenBank/DDBJ whole genome shotgun (WGS) entry which is preliminary data.</text>
</comment>
<gene>
    <name evidence="5" type="ORF">NEISUBOT_04272</name>
</gene>
<dbReference type="InterPro" id="IPR018511">
    <property type="entry name" value="Hemolysin-typ_Ca-bd_CS"/>
</dbReference>
<dbReference type="Gene3D" id="2.150.10.10">
    <property type="entry name" value="Serralysin-like metalloprotease, C-terminal"/>
    <property type="match status" value="1"/>
</dbReference>
<dbReference type="InterPro" id="IPR050557">
    <property type="entry name" value="RTX_toxin/Mannuronan_C5-epim"/>
</dbReference>
<dbReference type="Proteomes" id="UP000004621">
    <property type="component" value="Unassembled WGS sequence"/>
</dbReference>
<sequence>MTTEAKTAPLPTILFNKVAYTNGDDVILNISNATDKITSVTVSHLGTEIQKLDHLNSTSVKLSSDIFSPNSGYVVKVETVDNTGNHTSKTLGLSVEDDWTIFPRYGVVAGSNDNSAERNNAMTNDQLEGYQNNIDQLAQMHINNYFFYDVYDTTSNPFPNVNSFKQEWATWAVDNGQPNPPQIDTLLIKNLVNKIHEKGGSAMLYNMLNAASNDELDNPAIKEILNNVKLYNAQEHSNFGKAGAETKTSVQQFVDPADKSWQNYIVNTMIKALKTGGFDGWQADTMGDNLVYKIQNGQKTENFRMSDGYDDLSAAAAEKLHDYGQTYMINDISTGRADVLSTTGMDVPYSEIWPRDFKDTAGNTHYENHNYAELKRLVGRLYDYNHVSPIIAAYTRKGTHPEDNSSELNPDNELLVDAVIAASGGYHMTVAALNNLPDKNAHGFGILQDPYYPAQTLKTNETLAKSEFNYQQFITAYEELLRGEGLVELKDSHASIVASDGYDMTSTSGEGGKVYTWTKATADGGRVVQLINLAGLDKDTNWNSSNHHTLKLDNPKVRIPFDMEISAEQAEQAIVQLASPDSDDISMHTLESSVIYENGKPVALEVTVPSLDVWDMLYVSNLGQASVSQTFADGKTTFNGTHADDHIKGTESEDIIYGNRGNDEIHGGSGNDKLSGGTGDDVINGDAGSDILYGGGGNDHLNGGLDNDTLYGGSGNDTMLGEAGNDILHGGAGNDTLFGGLGDDILHGEAGNDTYVFNRGEGHDTIFDHHSTNAIQFGAGISLSDLSLETVNEKDGTTWNITIRGENNHNDLITIDHQYADIHTDVQGQKIPSVSEFRFDEGTFNIDQLMHILG</sequence>
<protein>
    <submittedName>
        <fullName evidence="5">Type I secretion target GGXGXDXXX repeat (2 copies)</fullName>
    </submittedName>
</protein>
<dbReference type="Pfam" id="PF13199">
    <property type="entry name" value="Glyco_hydro_66"/>
    <property type="match status" value="1"/>
</dbReference>
<dbReference type="SUPFAM" id="SSF51120">
    <property type="entry name" value="beta-Roll"/>
    <property type="match status" value="2"/>
</dbReference>
<dbReference type="GO" id="GO:0005509">
    <property type="term" value="F:calcium ion binding"/>
    <property type="evidence" value="ECO:0007669"/>
    <property type="project" value="InterPro"/>
</dbReference>
<comment type="subcellular location">
    <subcellularLocation>
        <location evidence="1">Secreted</location>
    </subcellularLocation>
</comment>
<evidence type="ECO:0000313" key="6">
    <source>
        <dbReference type="Proteomes" id="UP000004621"/>
    </source>
</evidence>
<evidence type="ECO:0000313" key="5">
    <source>
        <dbReference type="EMBL" id="EFC52170.1"/>
    </source>
</evidence>
<dbReference type="InterPro" id="IPR025092">
    <property type="entry name" value="Glyco_hydro_66"/>
</dbReference>
<name>A0A9W5IR29_NEISU</name>
<proteinExistence type="predicted"/>
<evidence type="ECO:0000256" key="2">
    <source>
        <dbReference type="ARBA" id="ARBA00022525"/>
    </source>
</evidence>
<dbReference type="Gene3D" id="2.60.40.1180">
    <property type="entry name" value="Golgi alpha-mannosidase II"/>
    <property type="match status" value="1"/>
</dbReference>
<organism evidence="5 6">
    <name type="scientific">Neisseria subflava NJ9703</name>
    <dbReference type="NCBI Taxonomy" id="546268"/>
    <lineage>
        <taxon>Bacteria</taxon>
        <taxon>Pseudomonadati</taxon>
        <taxon>Pseudomonadota</taxon>
        <taxon>Betaproteobacteria</taxon>
        <taxon>Neisseriales</taxon>
        <taxon>Neisseriaceae</taxon>
        <taxon>Neisseria</taxon>
    </lineage>
</organism>
<evidence type="ECO:0000256" key="1">
    <source>
        <dbReference type="ARBA" id="ARBA00004613"/>
    </source>
</evidence>
<keyword evidence="3" id="KW-0732">Signal</keyword>
<dbReference type="EMBL" id="ACEO02000005">
    <property type="protein sequence ID" value="EFC52170.1"/>
    <property type="molecule type" value="Genomic_DNA"/>
</dbReference>
<feature type="region of interest" description="Disordered" evidence="4">
    <location>
        <begin position="661"/>
        <end position="680"/>
    </location>
</feature>
<keyword evidence="2" id="KW-0964">Secreted</keyword>
<dbReference type="PANTHER" id="PTHR38340">
    <property type="entry name" value="S-LAYER PROTEIN"/>
    <property type="match status" value="1"/>
</dbReference>
<dbReference type="PANTHER" id="PTHR38340:SF1">
    <property type="entry name" value="S-LAYER PROTEIN"/>
    <property type="match status" value="1"/>
</dbReference>
<dbReference type="AlphaFoldDB" id="A0A9W5IR29"/>
<dbReference type="Pfam" id="PF00353">
    <property type="entry name" value="HemolysinCabind"/>
    <property type="match status" value="2"/>
</dbReference>
<accession>A0A9W5IR29</accession>
<evidence type="ECO:0000256" key="4">
    <source>
        <dbReference type="SAM" id="MobiDB-lite"/>
    </source>
</evidence>
<dbReference type="Gene3D" id="3.20.20.80">
    <property type="entry name" value="Glycosidases"/>
    <property type="match status" value="1"/>
</dbReference>
<dbReference type="RefSeq" id="WP_004519910.1">
    <property type="nucleotide sequence ID" value="NZ_ACEO02000005.1"/>
</dbReference>
<dbReference type="InterPro" id="IPR013780">
    <property type="entry name" value="Glyco_hydro_b"/>
</dbReference>
<dbReference type="PRINTS" id="PR00313">
    <property type="entry name" value="CABNDNGRPT"/>
</dbReference>
<evidence type="ECO:0000256" key="3">
    <source>
        <dbReference type="ARBA" id="ARBA00022729"/>
    </source>
</evidence>
<dbReference type="GO" id="GO:0005576">
    <property type="term" value="C:extracellular region"/>
    <property type="evidence" value="ECO:0007669"/>
    <property type="project" value="UniProtKB-SubCell"/>
</dbReference>